<dbReference type="PANTHER" id="PTHR23028:SF53">
    <property type="entry name" value="ACYL_TRANSF_3 DOMAIN-CONTAINING PROTEIN"/>
    <property type="match status" value="1"/>
</dbReference>
<feature type="transmembrane region" description="Helical" evidence="1">
    <location>
        <begin position="303"/>
        <end position="321"/>
    </location>
</feature>
<protein>
    <submittedName>
        <fullName evidence="4">Acyltransferase</fullName>
    </submittedName>
</protein>
<dbReference type="GO" id="GO:0016747">
    <property type="term" value="F:acyltransferase activity, transferring groups other than amino-acyl groups"/>
    <property type="evidence" value="ECO:0007669"/>
    <property type="project" value="InterPro"/>
</dbReference>
<keyword evidence="1" id="KW-1133">Transmembrane helix</keyword>
<feature type="domain" description="Acyltransferase 3" evidence="2">
    <location>
        <begin position="21"/>
        <end position="346"/>
    </location>
</feature>
<proteinExistence type="predicted"/>
<dbReference type="OrthoDB" id="3404679at2"/>
<evidence type="ECO:0000259" key="2">
    <source>
        <dbReference type="Pfam" id="PF01757"/>
    </source>
</evidence>
<feature type="transmembrane region" description="Helical" evidence="1">
    <location>
        <begin position="327"/>
        <end position="349"/>
    </location>
</feature>
<name>A0A5A7S9P2_9NOCA</name>
<feature type="transmembrane region" description="Helical" evidence="1">
    <location>
        <begin position="242"/>
        <end position="258"/>
    </location>
</feature>
<feature type="transmembrane region" description="Helical" evidence="1">
    <location>
        <begin position="85"/>
        <end position="106"/>
    </location>
</feature>
<keyword evidence="4" id="KW-0808">Transferase</keyword>
<evidence type="ECO:0000256" key="1">
    <source>
        <dbReference type="SAM" id="Phobius"/>
    </source>
</evidence>
<evidence type="ECO:0000259" key="3">
    <source>
        <dbReference type="Pfam" id="PF19040"/>
    </source>
</evidence>
<gene>
    <name evidence="4" type="ORF">FOY51_20440</name>
</gene>
<accession>A0A5A7S9P2</accession>
<dbReference type="GO" id="GO:0016020">
    <property type="term" value="C:membrane"/>
    <property type="evidence" value="ECO:0007669"/>
    <property type="project" value="TreeGrafter"/>
</dbReference>
<evidence type="ECO:0000313" key="4">
    <source>
        <dbReference type="EMBL" id="KAA0021265.1"/>
    </source>
</evidence>
<sequence length="670" mass="72457">MNRTVAISGRVSAGPSSEHRHDLDGLRGLAIGLVVLFHVWADRVSGGVDIFLTLSGFFFTGTLLRRSTTSGPPIMAVLRRTARRLLPPLVAVLATVVAVTVAYLPYTRWEATGREVIASLLYFQNWALAASPANYRTADPAVSPMQHLWSMSVQVQFYLFSLLAIAGIAWLCRHFDLPLRRVVTAGVLLLGLASFWYATDLGGRAQSLAYYDTFARSWELFAGALLAVVAYRITLSAPVRNAVSVVALMVVLGCGVFIDGVDHYPGPLALVPVGAAFALIALGSDTSAGRLLATRPFTELGRLAYSLYLWHWPVLIGYLLLRDRPSVGVLGGVFVIGVSLALAWLTNRLIEEPLRTGTGRIRGIAIGVVGLLVLASACVWQVRLATDPALSGRVPILDPVQYPGAAALYAAAPVPDMPMRPTVLEAPNELPVSTPDGCFADLPESRVISCTYGRPNADRTIALVGGSHSEFWLTALDAIGKQRGIRIDTYLKAACPLTSDPEPVFGDQPYLACREWSDDVMNRLTQTRPDQIFTTSTRPRDDRPGDFTPDNYADVWQQLSDRGLSVLAIRDTPWLPESAPDCLANGGDGERCGVPRSQALDAVNPALERIDTMSGVSSLDLTDDVCGELTCAAVVGNVLVYHDMHHLTVTYVRTLTAPLDRQIGAATGWW</sequence>
<dbReference type="Proteomes" id="UP000322244">
    <property type="component" value="Unassembled WGS sequence"/>
</dbReference>
<feature type="transmembrane region" description="Helical" evidence="1">
    <location>
        <begin position="361"/>
        <end position="382"/>
    </location>
</feature>
<evidence type="ECO:0000313" key="5">
    <source>
        <dbReference type="Proteomes" id="UP000322244"/>
    </source>
</evidence>
<feature type="transmembrane region" description="Helical" evidence="1">
    <location>
        <begin position="155"/>
        <end position="172"/>
    </location>
</feature>
<feature type="transmembrane region" description="Helical" evidence="1">
    <location>
        <begin position="264"/>
        <end position="282"/>
    </location>
</feature>
<keyword evidence="1" id="KW-0812">Transmembrane</keyword>
<dbReference type="InterPro" id="IPR002656">
    <property type="entry name" value="Acyl_transf_3_dom"/>
</dbReference>
<dbReference type="PANTHER" id="PTHR23028">
    <property type="entry name" value="ACETYLTRANSFERASE"/>
    <property type="match status" value="1"/>
</dbReference>
<keyword evidence="1" id="KW-0472">Membrane</keyword>
<dbReference type="InterPro" id="IPR050879">
    <property type="entry name" value="Acyltransferase_3"/>
</dbReference>
<dbReference type="EMBL" id="VLNY01000011">
    <property type="protein sequence ID" value="KAA0021265.1"/>
    <property type="molecule type" value="Genomic_DNA"/>
</dbReference>
<dbReference type="GO" id="GO:0009103">
    <property type="term" value="P:lipopolysaccharide biosynthetic process"/>
    <property type="evidence" value="ECO:0007669"/>
    <property type="project" value="TreeGrafter"/>
</dbReference>
<feature type="transmembrane region" description="Helical" evidence="1">
    <location>
        <begin position="179"/>
        <end position="198"/>
    </location>
</feature>
<feature type="domain" description="SGNH" evidence="3">
    <location>
        <begin position="448"/>
        <end position="658"/>
    </location>
</feature>
<keyword evidence="5" id="KW-1185">Reference proteome</keyword>
<organism evidence="4 5">
    <name type="scientific">Antrihabitans cavernicola</name>
    <dbReference type="NCBI Taxonomy" id="2495913"/>
    <lineage>
        <taxon>Bacteria</taxon>
        <taxon>Bacillati</taxon>
        <taxon>Actinomycetota</taxon>
        <taxon>Actinomycetes</taxon>
        <taxon>Mycobacteriales</taxon>
        <taxon>Nocardiaceae</taxon>
        <taxon>Antrihabitans</taxon>
    </lineage>
</organism>
<reference evidence="4 5" key="1">
    <citation type="submission" date="2019-07" db="EMBL/GenBank/DDBJ databases">
        <title>Rhodococcus cavernicolus sp. nov., isolated from a cave.</title>
        <authorList>
            <person name="Lee S.D."/>
        </authorList>
    </citation>
    <scope>NUCLEOTIDE SEQUENCE [LARGE SCALE GENOMIC DNA]</scope>
    <source>
        <strain evidence="4 5">C1-24</strain>
    </source>
</reference>
<dbReference type="Pfam" id="PF01757">
    <property type="entry name" value="Acyl_transf_3"/>
    <property type="match status" value="1"/>
</dbReference>
<dbReference type="Pfam" id="PF19040">
    <property type="entry name" value="SGNH"/>
    <property type="match status" value="1"/>
</dbReference>
<dbReference type="InterPro" id="IPR043968">
    <property type="entry name" value="SGNH"/>
</dbReference>
<keyword evidence="4" id="KW-0012">Acyltransferase</keyword>
<feature type="transmembrane region" description="Helical" evidence="1">
    <location>
        <begin position="218"/>
        <end position="235"/>
    </location>
</feature>
<dbReference type="RefSeq" id="WP_149432098.1">
    <property type="nucleotide sequence ID" value="NZ_VLNY01000011.1"/>
</dbReference>
<comment type="caution">
    <text evidence="4">The sequence shown here is derived from an EMBL/GenBank/DDBJ whole genome shotgun (WGS) entry which is preliminary data.</text>
</comment>
<dbReference type="AlphaFoldDB" id="A0A5A7S9P2"/>